<protein>
    <submittedName>
        <fullName evidence="1">Uncharacterized protein</fullName>
    </submittedName>
</protein>
<dbReference type="KEGG" id="acz:Acaty_c0474"/>
<organism evidence="1 2">
    <name type="scientific">Acidithiobacillus caldus (strain ATCC 51756 / DSM 8584 / KU)</name>
    <dbReference type="NCBI Taxonomy" id="637389"/>
    <lineage>
        <taxon>Bacteria</taxon>
        <taxon>Pseudomonadati</taxon>
        <taxon>Pseudomonadota</taxon>
        <taxon>Acidithiobacillia</taxon>
        <taxon>Acidithiobacillales</taxon>
        <taxon>Acidithiobacillaceae</taxon>
        <taxon>Acidithiobacillus</taxon>
    </lineage>
</organism>
<dbReference type="HOGENOM" id="CLU_3163464_0_0_6"/>
<evidence type="ECO:0000313" key="2">
    <source>
        <dbReference type="Proteomes" id="UP000005522"/>
    </source>
</evidence>
<dbReference type="AlphaFoldDB" id="A0A059ZWT5"/>
<name>A0A059ZWT5_ACICK</name>
<gene>
    <name evidence="1" type="ORF">Acaty_c0474</name>
</gene>
<evidence type="ECO:0000313" key="1">
    <source>
        <dbReference type="EMBL" id="AIA54362.1"/>
    </source>
</evidence>
<proteinExistence type="predicted"/>
<accession>A0A059ZWT5</accession>
<dbReference type="Proteomes" id="UP000005522">
    <property type="component" value="Chromosome"/>
</dbReference>
<dbReference type="EMBL" id="CP005986">
    <property type="protein sequence ID" value="AIA54362.1"/>
    <property type="molecule type" value="Genomic_DNA"/>
</dbReference>
<sequence length="47" mass="5452">MVGLLNRHTGAFEQTYPAEYYHLLILQVLALHQSVAQRLLLSVRKFL</sequence>
<reference evidence="1 2" key="1">
    <citation type="journal article" date="2009" name="J. Bacteriol.">
        <title>Draft genome sequence of the extremely acidophilic bacterium Acidithiobacillus caldus ATCC 51756 reveals metabolic versatility in the genus Acidithiobacillus.</title>
        <authorList>
            <person name="Valdes J."/>
            <person name="Quatrini R."/>
            <person name="Hallberg K."/>
            <person name="Dopson M."/>
            <person name="Valenzuela P.D."/>
            <person name="Holmes D.S."/>
        </authorList>
    </citation>
    <scope>NUCLEOTIDE SEQUENCE [LARGE SCALE GENOMIC DNA]</scope>
    <source>
        <strain evidence="2">ATCC 51756 / DSM 8584 / KU</strain>
    </source>
</reference>